<evidence type="ECO:0000256" key="11">
    <source>
        <dbReference type="ARBA" id="ARBA00022777"/>
    </source>
</evidence>
<dbReference type="PANTHER" id="PTHR40706">
    <property type="entry name" value="RIBOFLAVIN KINASE"/>
    <property type="match status" value="1"/>
</dbReference>
<organism evidence="19 20">
    <name type="scientific">Methanoliparum thermophilum</name>
    <dbReference type="NCBI Taxonomy" id="2491083"/>
    <lineage>
        <taxon>Archaea</taxon>
        <taxon>Methanobacteriati</taxon>
        <taxon>Methanobacteriota</taxon>
        <taxon>Candidatus Methanoliparia</taxon>
        <taxon>Candidatus Methanoliparales</taxon>
        <taxon>Candidatus Methanoliparaceae</taxon>
        <taxon>Candidatus Methanoliparum</taxon>
    </lineage>
</organism>
<dbReference type="AlphaFoldDB" id="A0A520KU96"/>
<accession>A0A520KU96</accession>
<evidence type="ECO:0000256" key="16">
    <source>
        <dbReference type="ARBA" id="ARBA00047857"/>
    </source>
</evidence>
<comment type="function">
    <text evidence="1 17">Catalyzes the CTP-dependent phosphorylation of riboflavin (vitamin B2) to form flavin mononucleotide (FMN).</text>
</comment>
<evidence type="ECO:0000256" key="2">
    <source>
        <dbReference type="ARBA" id="ARBA00005219"/>
    </source>
</evidence>
<dbReference type="PANTHER" id="PTHR40706:SF1">
    <property type="entry name" value="RIBOFLAVIN KINASE"/>
    <property type="match status" value="1"/>
</dbReference>
<comment type="cofactor">
    <cofactor evidence="17">
        <name>Mg(2+)</name>
        <dbReference type="ChEBI" id="CHEBI:18420"/>
    </cofactor>
    <text evidence="17">Binds 1 Mg(2+) ion per subunit.</text>
</comment>
<evidence type="ECO:0000256" key="12">
    <source>
        <dbReference type="ARBA" id="ARBA00022842"/>
    </source>
</evidence>
<protein>
    <recommendedName>
        <fullName evidence="5 17">Riboflavin kinase</fullName>
        <shortName evidence="17">RFK</shortName>
        <ecNumber evidence="4 17">2.7.1.161</ecNumber>
    </recommendedName>
    <alternativeName>
        <fullName evidence="14 17">CTP-dependent riboflavin kinase</fullName>
    </alternativeName>
    <alternativeName>
        <fullName evidence="15 17">CTP:riboflavin 5'-phosphotransferase</fullName>
    </alternativeName>
    <alternativeName>
        <fullName evidence="13 17">Flavokinase</fullName>
    </alternativeName>
</protein>
<reference evidence="19 20" key="1">
    <citation type="journal article" date="2019" name="Nat. Microbiol.">
        <title>Wide diversity of methane and short-chain alkane metabolisms in uncultured archaea.</title>
        <authorList>
            <person name="Borrel G."/>
            <person name="Adam P.S."/>
            <person name="McKay L.J."/>
            <person name="Chen L.X."/>
            <person name="Sierra-Garcia I.N."/>
            <person name="Sieber C.M."/>
            <person name="Letourneur Q."/>
            <person name="Ghozlane A."/>
            <person name="Andersen G.L."/>
            <person name="Li W.J."/>
            <person name="Hallam S.J."/>
            <person name="Muyzer G."/>
            <person name="de Oliveira V.M."/>
            <person name="Inskeep W.P."/>
            <person name="Banfield J.F."/>
            <person name="Gribaldo S."/>
        </authorList>
    </citation>
    <scope>NUCLEOTIDE SEQUENCE [LARGE SCALE GENOMIC DNA]</scope>
    <source>
        <strain evidence="19">NM1a</strain>
    </source>
</reference>
<dbReference type="HAMAP" id="MF_01285">
    <property type="entry name" value="Riboflavin_kinase"/>
    <property type="match status" value="1"/>
</dbReference>
<feature type="binding site" evidence="17">
    <location>
        <position position="196"/>
    </location>
    <ligand>
        <name>FMN</name>
        <dbReference type="ChEBI" id="CHEBI:58210"/>
    </ligand>
</feature>
<dbReference type="GO" id="GO:0000287">
    <property type="term" value="F:magnesium ion binding"/>
    <property type="evidence" value="ECO:0007669"/>
    <property type="project" value="UniProtKB-UniRule"/>
</dbReference>
<keyword evidence="9 17" id="KW-0479">Metal-binding</keyword>
<dbReference type="InterPro" id="IPR039063">
    <property type="entry name" value="RibK_CTP-dep"/>
</dbReference>
<keyword evidence="11 17" id="KW-0418">Kinase</keyword>
<comment type="caution">
    <text evidence="17">Lacks conserved residue(s) required for the propagation of feature annotation.</text>
</comment>
<evidence type="ECO:0000256" key="10">
    <source>
        <dbReference type="ARBA" id="ARBA00022741"/>
    </source>
</evidence>
<feature type="binding site" evidence="17">
    <location>
        <begin position="201"/>
        <end position="204"/>
    </location>
    <ligand>
        <name>CDP</name>
        <dbReference type="ChEBI" id="CHEBI:58069"/>
    </ligand>
</feature>
<evidence type="ECO:0000256" key="4">
    <source>
        <dbReference type="ARBA" id="ARBA00011987"/>
    </source>
</evidence>
<comment type="catalytic activity">
    <reaction evidence="16 17">
        <text>riboflavin + CTP = CDP + FMN + H(+)</text>
        <dbReference type="Rhea" id="RHEA:25021"/>
        <dbReference type="ChEBI" id="CHEBI:15378"/>
        <dbReference type="ChEBI" id="CHEBI:37563"/>
        <dbReference type="ChEBI" id="CHEBI:57986"/>
        <dbReference type="ChEBI" id="CHEBI:58069"/>
        <dbReference type="ChEBI" id="CHEBI:58210"/>
        <dbReference type="EC" id="2.7.1.161"/>
    </reaction>
</comment>
<feature type="binding site" evidence="17">
    <location>
        <position position="129"/>
    </location>
    <ligand>
        <name>Mg(2+)</name>
        <dbReference type="ChEBI" id="CHEBI:18420"/>
    </ligand>
</feature>
<name>A0A520KU96_METT2</name>
<feature type="binding site" evidence="17">
    <location>
        <position position="188"/>
    </location>
    <ligand>
        <name>FMN</name>
        <dbReference type="ChEBI" id="CHEBI:58210"/>
    </ligand>
</feature>
<evidence type="ECO:0000259" key="18">
    <source>
        <dbReference type="Pfam" id="PF01982"/>
    </source>
</evidence>
<keyword evidence="12 17" id="KW-0460">Magnesium</keyword>
<keyword evidence="10 17" id="KW-0547">Nucleotide-binding</keyword>
<evidence type="ECO:0000256" key="1">
    <source>
        <dbReference type="ARBA" id="ARBA00003072"/>
    </source>
</evidence>
<dbReference type="InterPro" id="IPR036388">
    <property type="entry name" value="WH-like_DNA-bd_sf"/>
</dbReference>
<evidence type="ECO:0000256" key="3">
    <source>
        <dbReference type="ARBA" id="ARBA00006428"/>
    </source>
</evidence>
<dbReference type="SUPFAM" id="SSF46785">
    <property type="entry name" value="Winged helix' DNA-binding domain"/>
    <property type="match status" value="1"/>
</dbReference>
<evidence type="ECO:0000256" key="7">
    <source>
        <dbReference type="ARBA" id="ARBA00022643"/>
    </source>
</evidence>
<evidence type="ECO:0000256" key="15">
    <source>
        <dbReference type="ARBA" id="ARBA00033116"/>
    </source>
</evidence>
<dbReference type="GO" id="GO:0000166">
    <property type="term" value="F:nucleotide binding"/>
    <property type="evidence" value="ECO:0007669"/>
    <property type="project" value="UniProtKB-UniRule"/>
</dbReference>
<dbReference type="Gene3D" id="2.40.30.30">
    <property type="entry name" value="Riboflavin kinase-like"/>
    <property type="match status" value="1"/>
</dbReference>
<dbReference type="GO" id="GO:0008531">
    <property type="term" value="F:riboflavin kinase activity"/>
    <property type="evidence" value="ECO:0007669"/>
    <property type="project" value="InterPro"/>
</dbReference>
<evidence type="ECO:0000256" key="9">
    <source>
        <dbReference type="ARBA" id="ARBA00022723"/>
    </source>
</evidence>
<evidence type="ECO:0000256" key="17">
    <source>
        <dbReference type="HAMAP-Rule" id="MF_01285"/>
    </source>
</evidence>
<dbReference type="GO" id="GO:0009398">
    <property type="term" value="P:FMN biosynthetic process"/>
    <property type="evidence" value="ECO:0007669"/>
    <property type="project" value="UniProtKB-UniRule"/>
</dbReference>
<dbReference type="Proteomes" id="UP000317158">
    <property type="component" value="Unassembled WGS sequence"/>
</dbReference>
<dbReference type="InterPro" id="IPR023465">
    <property type="entry name" value="Riboflavin_kinase_dom_sf"/>
</dbReference>
<comment type="caution">
    <text evidence="19">The sequence shown here is derived from an EMBL/GenBank/DDBJ whole genome shotgun (WGS) entry which is preliminary data.</text>
</comment>
<dbReference type="GO" id="GO:0009231">
    <property type="term" value="P:riboflavin biosynthetic process"/>
    <property type="evidence" value="ECO:0007669"/>
    <property type="project" value="InterPro"/>
</dbReference>
<evidence type="ECO:0000256" key="6">
    <source>
        <dbReference type="ARBA" id="ARBA00022630"/>
    </source>
</evidence>
<dbReference type="Gene3D" id="1.10.10.10">
    <property type="entry name" value="Winged helix-like DNA-binding domain superfamily/Winged helix DNA-binding domain"/>
    <property type="match status" value="1"/>
</dbReference>
<dbReference type="InterPro" id="IPR023470">
    <property type="entry name" value="Riboflavin_kinase_archaeal"/>
</dbReference>
<comment type="similarity">
    <text evidence="3 17">Belongs to the archaeal riboflavin kinase family.</text>
</comment>
<keyword evidence="7 17" id="KW-0288">FMN</keyword>
<dbReference type="UniPathway" id="UPA00276">
    <property type="reaction ID" value="UER00929"/>
</dbReference>
<keyword evidence="6 17" id="KW-0285">Flavoprotein</keyword>
<dbReference type="EMBL" id="RXIF01000004">
    <property type="protein sequence ID" value="RZN65115.1"/>
    <property type="molecule type" value="Genomic_DNA"/>
</dbReference>
<feature type="binding site" evidence="17">
    <location>
        <position position="127"/>
    </location>
    <ligand>
        <name>Mg(2+)</name>
        <dbReference type="ChEBI" id="CHEBI:18420"/>
    </ligand>
</feature>
<evidence type="ECO:0000313" key="19">
    <source>
        <dbReference type="EMBL" id="RZN65115.1"/>
    </source>
</evidence>
<proteinExistence type="inferred from homology"/>
<dbReference type="SUPFAM" id="SSF82114">
    <property type="entry name" value="Riboflavin kinase-like"/>
    <property type="match status" value="1"/>
</dbReference>
<dbReference type="EC" id="2.7.1.161" evidence="4 17"/>
<gene>
    <name evidence="17" type="primary">ribK</name>
    <name evidence="19" type="ORF">EF806_02435</name>
</gene>
<evidence type="ECO:0000313" key="20">
    <source>
        <dbReference type="Proteomes" id="UP000317158"/>
    </source>
</evidence>
<evidence type="ECO:0000256" key="13">
    <source>
        <dbReference type="ARBA" id="ARBA00029789"/>
    </source>
</evidence>
<evidence type="ECO:0000256" key="8">
    <source>
        <dbReference type="ARBA" id="ARBA00022679"/>
    </source>
</evidence>
<dbReference type="Pfam" id="PF01982">
    <property type="entry name" value="CTP-dep_RFKase"/>
    <property type="match status" value="1"/>
</dbReference>
<feature type="domain" description="Riboflavin kinase" evidence="18">
    <location>
        <begin position="95"/>
        <end position="217"/>
    </location>
</feature>
<evidence type="ECO:0000256" key="14">
    <source>
        <dbReference type="ARBA" id="ARBA00030544"/>
    </source>
</evidence>
<dbReference type="InterPro" id="IPR036390">
    <property type="entry name" value="WH_DNA-bd_sf"/>
</dbReference>
<comment type="pathway">
    <text evidence="2 17">Cofactor biosynthesis; FMN biosynthesis; FMN from riboflavin (CTP route): step 1/1.</text>
</comment>
<keyword evidence="8 17" id="KW-0808">Transferase</keyword>
<sequence>MVDKEALKRLALMGRDRWFKISSAKLAKEMNTSIQTAARKLKELVDLKLIDRNIVKNGQYVKINNRGFDILRKEYLDYINIFESLNDPIVIKGEVFTGLGEGQYYLSQEGYKKQIKEILGFDPYPGTLNLKIYGDEILKRKELNGVDGIIIKPFKSEERSFGGGICYKATIKKDGDLVEGAIIRPERTHHPEDLLELIASINLRKRLNLKDGDIVEVIYDKRRDRRY</sequence>
<dbReference type="InterPro" id="IPR023602">
    <property type="entry name" value="Riboflavin_kinase_CTP-dep"/>
</dbReference>
<evidence type="ECO:0000256" key="5">
    <source>
        <dbReference type="ARBA" id="ARBA00017394"/>
    </source>
</evidence>
<feature type="binding site" evidence="17">
    <location>
        <begin position="98"/>
        <end position="103"/>
    </location>
    <ligand>
        <name>CDP</name>
        <dbReference type="ChEBI" id="CHEBI:58069"/>
    </ligand>
</feature>